<dbReference type="EMBL" id="BMZA01000015">
    <property type="protein sequence ID" value="GGZ13240.1"/>
    <property type="molecule type" value="Genomic_DNA"/>
</dbReference>
<sequence length="118" mass="13628">MIKMLFFLKRHPSLSGEEFKALYESRHARLGEKHAPTAARYVRRYLEPVPELFTGEAAEPEHDVVTELWFADRAAYDAAMANLSRPEVVAEIVEDEETIFDRSKHRVFMVDECDSVIT</sequence>
<dbReference type="GO" id="GO:0016491">
    <property type="term" value="F:oxidoreductase activity"/>
    <property type="evidence" value="ECO:0007669"/>
    <property type="project" value="InterPro"/>
</dbReference>
<evidence type="ECO:0000313" key="3">
    <source>
        <dbReference type="Proteomes" id="UP000648075"/>
    </source>
</evidence>
<dbReference type="Gene3D" id="3.30.70.100">
    <property type="match status" value="1"/>
</dbReference>
<name>A0A918PJS4_9SPHN</name>
<proteinExistence type="predicted"/>
<dbReference type="InterPro" id="IPR011008">
    <property type="entry name" value="Dimeric_a/b-barrel"/>
</dbReference>
<dbReference type="AlphaFoldDB" id="A0A918PJS4"/>
<dbReference type="Proteomes" id="UP000648075">
    <property type="component" value="Unassembled WGS sequence"/>
</dbReference>
<dbReference type="Pfam" id="PF07110">
    <property type="entry name" value="EthD"/>
    <property type="match status" value="1"/>
</dbReference>
<comment type="caution">
    <text evidence="2">The sequence shown here is derived from an EMBL/GenBank/DDBJ whole genome shotgun (WGS) entry which is preliminary data.</text>
</comment>
<dbReference type="InterPro" id="IPR009799">
    <property type="entry name" value="EthD_dom"/>
</dbReference>
<accession>A0A918PJS4</accession>
<keyword evidence="3" id="KW-1185">Reference proteome</keyword>
<organism evidence="2 3">
    <name type="scientific">Novosphingobium colocasiae</name>
    <dbReference type="NCBI Taxonomy" id="1256513"/>
    <lineage>
        <taxon>Bacteria</taxon>
        <taxon>Pseudomonadati</taxon>
        <taxon>Pseudomonadota</taxon>
        <taxon>Alphaproteobacteria</taxon>
        <taxon>Sphingomonadales</taxon>
        <taxon>Sphingomonadaceae</taxon>
        <taxon>Novosphingobium</taxon>
    </lineage>
</organism>
<gene>
    <name evidence="2" type="ORF">GCM10011614_30500</name>
</gene>
<dbReference type="SUPFAM" id="SSF54909">
    <property type="entry name" value="Dimeric alpha+beta barrel"/>
    <property type="match status" value="1"/>
</dbReference>
<protein>
    <recommendedName>
        <fullName evidence="1">EthD domain-containing protein</fullName>
    </recommendedName>
</protein>
<evidence type="ECO:0000313" key="2">
    <source>
        <dbReference type="EMBL" id="GGZ13240.1"/>
    </source>
</evidence>
<reference evidence="2" key="1">
    <citation type="journal article" date="2014" name="Int. J. Syst. Evol. Microbiol.">
        <title>Complete genome sequence of Corynebacterium casei LMG S-19264T (=DSM 44701T), isolated from a smear-ripened cheese.</title>
        <authorList>
            <consortium name="US DOE Joint Genome Institute (JGI-PGF)"/>
            <person name="Walter F."/>
            <person name="Albersmeier A."/>
            <person name="Kalinowski J."/>
            <person name="Ruckert C."/>
        </authorList>
    </citation>
    <scope>NUCLEOTIDE SEQUENCE</scope>
    <source>
        <strain evidence="2">KCTC 32255</strain>
    </source>
</reference>
<feature type="domain" description="EthD" evidence="1">
    <location>
        <begin position="11"/>
        <end position="103"/>
    </location>
</feature>
<evidence type="ECO:0000259" key="1">
    <source>
        <dbReference type="Pfam" id="PF07110"/>
    </source>
</evidence>
<dbReference type="RefSeq" id="WP_189622148.1">
    <property type="nucleotide sequence ID" value="NZ_BMZA01000015.1"/>
</dbReference>
<reference evidence="2" key="2">
    <citation type="submission" date="2020-09" db="EMBL/GenBank/DDBJ databases">
        <authorList>
            <person name="Sun Q."/>
            <person name="Kim S."/>
        </authorList>
    </citation>
    <scope>NUCLEOTIDE SEQUENCE</scope>
    <source>
        <strain evidence="2">KCTC 32255</strain>
    </source>
</reference>